<dbReference type="GO" id="GO:0006357">
    <property type="term" value="P:regulation of transcription by RNA polymerase II"/>
    <property type="evidence" value="ECO:0007669"/>
    <property type="project" value="TreeGrafter"/>
</dbReference>
<dbReference type="PANTHER" id="PTHR13992:SF39">
    <property type="entry name" value="SMRTER, ISOFORM G"/>
    <property type="match status" value="1"/>
</dbReference>
<organism evidence="1 2">
    <name type="scientific">Coniophora puteana (strain RWD-64-598)</name>
    <name type="common">Brown rot fungus</name>
    <dbReference type="NCBI Taxonomy" id="741705"/>
    <lineage>
        <taxon>Eukaryota</taxon>
        <taxon>Fungi</taxon>
        <taxon>Dikarya</taxon>
        <taxon>Basidiomycota</taxon>
        <taxon>Agaricomycotina</taxon>
        <taxon>Agaricomycetes</taxon>
        <taxon>Agaricomycetidae</taxon>
        <taxon>Boletales</taxon>
        <taxon>Coniophorineae</taxon>
        <taxon>Coniophoraceae</taxon>
        <taxon>Coniophora</taxon>
    </lineage>
</organism>
<gene>
    <name evidence="1" type="ORF">CONPUDRAFT_28038</name>
</gene>
<dbReference type="OMA" id="PILMANK"/>
<name>A0A5M3MHA9_CONPW</name>
<dbReference type="KEGG" id="cput:CONPUDRAFT_28038"/>
<dbReference type="GeneID" id="19206636"/>
<accession>A0A5M3MHA9</accession>
<dbReference type="GO" id="GO:0034967">
    <property type="term" value="C:Set3 complex"/>
    <property type="evidence" value="ECO:0007669"/>
    <property type="project" value="TreeGrafter"/>
</dbReference>
<reference evidence="2" key="1">
    <citation type="journal article" date="2012" name="Science">
        <title>The Paleozoic origin of enzymatic lignin decomposition reconstructed from 31 fungal genomes.</title>
        <authorList>
            <person name="Floudas D."/>
            <person name="Binder M."/>
            <person name="Riley R."/>
            <person name="Barry K."/>
            <person name="Blanchette R.A."/>
            <person name="Henrissat B."/>
            <person name="Martinez A.T."/>
            <person name="Otillar R."/>
            <person name="Spatafora J.W."/>
            <person name="Yadav J.S."/>
            <person name="Aerts A."/>
            <person name="Benoit I."/>
            <person name="Boyd A."/>
            <person name="Carlson A."/>
            <person name="Copeland A."/>
            <person name="Coutinho P.M."/>
            <person name="de Vries R.P."/>
            <person name="Ferreira P."/>
            <person name="Findley K."/>
            <person name="Foster B."/>
            <person name="Gaskell J."/>
            <person name="Glotzer D."/>
            <person name="Gorecki P."/>
            <person name="Heitman J."/>
            <person name="Hesse C."/>
            <person name="Hori C."/>
            <person name="Igarashi K."/>
            <person name="Jurgens J.A."/>
            <person name="Kallen N."/>
            <person name="Kersten P."/>
            <person name="Kohler A."/>
            <person name="Kuees U."/>
            <person name="Kumar T.K.A."/>
            <person name="Kuo A."/>
            <person name="LaButti K."/>
            <person name="Larrondo L.F."/>
            <person name="Lindquist E."/>
            <person name="Ling A."/>
            <person name="Lombard V."/>
            <person name="Lucas S."/>
            <person name="Lundell T."/>
            <person name="Martin R."/>
            <person name="McLaughlin D.J."/>
            <person name="Morgenstern I."/>
            <person name="Morin E."/>
            <person name="Murat C."/>
            <person name="Nagy L.G."/>
            <person name="Nolan M."/>
            <person name="Ohm R.A."/>
            <person name="Patyshakuliyeva A."/>
            <person name="Rokas A."/>
            <person name="Ruiz-Duenas F.J."/>
            <person name="Sabat G."/>
            <person name="Salamov A."/>
            <person name="Samejima M."/>
            <person name="Schmutz J."/>
            <person name="Slot J.C."/>
            <person name="St John F."/>
            <person name="Stenlid J."/>
            <person name="Sun H."/>
            <person name="Sun S."/>
            <person name="Syed K."/>
            <person name="Tsang A."/>
            <person name="Wiebenga A."/>
            <person name="Young D."/>
            <person name="Pisabarro A."/>
            <person name="Eastwood D.C."/>
            <person name="Martin F."/>
            <person name="Cullen D."/>
            <person name="Grigoriev I.V."/>
            <person name="Hibbett D.S."/>
        </authorList>
    </citation>
    <scope>NUCLEOTIDE SEQUENCE [LARGE SCALE GENOMIC DNA]</scope>
    <source>
        <strain evidence="2">RWD-64-598 SS2</strain>
    </source>
</reference>
<proteinExistence type="predicted"/>
<dbReference type="PANTHER" id="PTHR13992">
    <property type="entry name" value="NUCLEAR RECEPTOR CO-REPRESSOR RELATED NCOR"/>
    <property type="match status" value="1"/>
</dbReference>
<dbReference type="OrthoDB" id="10258692at2759"/>
<sequence length="231" mass="26306">LREGIETVVVKRLQRDHQSRDELILPVLMANQAIADLPPKKSESYNIVEDIMNTFRHDSKPLTMHFDIYDSLMNHFERREAVVVEKAQQLKEEYLSLHEKWIAHCARLDGMQKNGINDELVAPSGRSTRRSAAMLGDTARSDLEMEQIIASLGIEELTDPSLLAVKNVARIPDMISVSEGTIDYLYDDTNNIVQDPAEFYSCSSGNDIWTDEEREIFNVKFAAHPKQFGLI</sequence>
<feature type="non-terminal residue" evidence="1">
    <location>
        <position position="231"/>
    </location>
</feature>
<evidence type="ECO:0000313" key="2">
    <source>
        <dbReference type="Proteomes" id="UP000053558"/>
    </source>
</evidence>
<keyword evidence="2" id="KW-1185">Reference proteome</keyword>
<dbReference type="Proteomes" id="UP000053558">
    <property type="component" value="Unassembled WGS sequence"/>
</dbReference>
<protein>
    <recommendedName>
        <fullName evidence="3">SANT domain-containing protein</fullName>
    </recommendedName>
</protein>
<feature type="non-terminal residue" evidence="1">
    <location>
        <position position="1"/>
    </location>
</feature>
<evidence type="ECO:0008006" key="3">
    <source>
        <dbReference type="Google" id="ProtNLM"/>
    </source>
</evidence>
<evidence type="ECO:0000313" key="1">
    <source>
        <dbReference type="EMBL" id="EIW78396.1"/>
    </source>
</evidence>
<dbReference type="AlphaFoldDB" id="A0A5M3MHA9"/>
<dbReference type="RefSeq" id="XP_007771079.1">
    <property type="nucleotide sequence ID" value="XM_007772889.1"/>
</dbReference>
<dbReference type="InterPro" id="IPR051571">
    <property type="entry name" value="N-CoR_corepressor"/>
</dbReference>
<dbReference type="EMBL" id="JH711582">
    <property type="protein sequence ID" value="EIW78396.1"/>
    <property type="molecule type" value="Genomic_DNA"/>
</dbReference>
<dbReference type="Gene3D" id="1.10.10.60">
    <property type="entry name" value="Homeodomain-like"/>
    <property type="match status" value="1"/>
</dbReference>
<comment type="caution">
    <text evidence="1">The sequence shown here is derived from an EMBL/GenBank/DDBJ whole genome shotgun (WGS) entry which is preliminary data.</text>
</comment>